<reference evidence="1" key="1">
    <citation type="submission" date="2022-05" db="EMBL/GenBank/DDBJ databases">
        <authorList>
            <person name="Colautti A."/>
            <person name="Iacumin L."/>
        </authorList>
    </citation>
    <scope>NUCLEOTIDE SEQUENCE</scope>
    <source>
        <strain evidence="1">DSM 30747</strain>
    </source>
</reference>
<dbReference type="EMBL" id="JAMKBI010000001">
    <property type="protein sequence ID" value="MCZ8531835.1"/>
    <property type="molecule type" value="Genomic_DNA"/>
</dbReference>
<dbReference type="RefSeq" id="WP_269920529.1">
    <property type="nucleotide sequence ID" value="NZ_JAMKBI010000001.1"/>
</dbReference>
<evidence type="ECO:0000313" key="1">
    <source>
        <dbReference type="EMBL" id="MCZ8531835.1"/>
    </source>
</evidence>
<accession>A0A9X3L5U4</accession>
<proteinExistence type="predicted"/>
<gene>
    <name evidence="1" type="ORF">M9R61_00580</name>
</gene>
<name>A0A9X3L5U4_9BACI</name>
<organism evidence="1 2">
    <name type="scientific">Psychrobacillus psychrodurans</name>
    <dbReference type="NCBI Taxonomy" id="126157"/>
    <lineage>
        <taxon>Bacteria</taxon>
        <taxon>Bacillati</taxon>
        <taxon>Bacillota</taxon>
        <taxon>Bacilli</taxon>
        <taxon>Bacillales</taxon>
        <taxon>Bacillaceae</taxon>
        <taxon>Psychrobacillus</taxon>
    </lineage>
</organism>
<evidence type="ECO:0000313" key="2">
    <source>
        <dbReference type="Proteomes" id="UP001152172"/>
    </source>
</evidence>
<keyword evidence="2" id="KW-1185">Reference proteome</keyword>
<dbReference type="InterPro" id="IPR045527">
    <property type="entry name" value="DUF6470"/>
</dbReference>
<sequence>MNFPQLQVRTTDAKLGLNIEKPNQVIRQPKATQHIEQPAAIVEMNTTRGVMKIDSSQARRDVGMIGPLESISKFASEGRQKGMQGIARRASEGRQMMDIAHNSNAIASIAKKNTYPTQAKLGIDFIPSVGSVKLDYIPSKLDINVQTQKPTISAQVNKPTHEYTPGNVSGFMLQDSSIEIDFIV</sequence>
<dbReference type="Pfam" id="PF20074">
    <property type="entry name" value="DUF6470"/>
    <property type="match status" value="1"/>
</dbReference>
<dbReference type="Proteomes" id="UP001152172">
    <property type="component" value="Unassembled WGS sequence"/>
</dbReference>
<protein>
    <submittedName>
        <fullName evidence="1">DUF6470 family protein</fullName>
    </submittedName>
</protein>
<dbReference type="AlphaFoldDB" id="A0A9X3L5U4"/>
<comment type="caution">
    <text evidence="1">The sequence shown here is derived from an EMBL/GenBank/DDBJ whole genome shotgun (WGS) entry which is preliminary data.</text>
</comment>